<sequence length="360" mass="38110">MNLTRENVLGYRFRGQGLDRSSGVGGLLGLGIQDTPAGTAATALASRDAERPPGTRIVWSWRGAPHVHAEADLKRLAAATWPVDDADATRRISNPRIKEGARRGLGAFVAAATALREAVTEKLPKGEVSRRVSATVPDDLNFDCPTCEARHISGGLFQLVGVAAGVEVVTEGRSTFLQPLPAALRRQEIPKAGSGLDEMLLRYLRVNGPASTAALAAHAGMSATALKPYLPAGLAGVSAGTTGKAWAPEGDLEDLRRDARPQAVRLLPGGDPWLTVRDRELVVPEAERHRVVYKALSNPGVVLVDGDVAGTWRAKRAGKVLDLEITAFGDLSSGVKQQVAQEARLIAPARGADDARVRYA</sequence>
<dbReference type="PANTHER" id="PTHR38479:SF2">
    <property type="entry name" value="WINGED HELIX DNA-BINDING DOMAIN-CONTAINING PROTEIN"/>
    <property type="match status" value="1"/>
</dbReference>
<evidence type="ECO:0000313" key="2">
    <source>
        <dbReference type="Proteomes" id="UP001501074"/>
    </source>
</evidence>
<dbReference type="Pfam" id="PF06224">
    <property type="entry name" value="AlkZ-like"/>
    <property type="match status" value="1"/>
</dbReference>
<dbReference type="InterPro" id="IPR009351">
    <property type="entry name" value="AlkZ-like"/>
</dbReference>
<accession>A0ABP6ZL03</accession>
<proteinExistence type="predicted"/>
<dbReference type="EMBL" id="BAAAZO010000004">
    <property type="protein sequence ID" value="GAA3613073.1"/>
    <property type="molecule type" value="Genomic_DNA"/>
</dbReference>
<protein>
    <submittedName>
        <fullName evidence="1">Crosslink repair DNA glycosylase YcaQ family protein</fullName>
    </submittedName>
</protein>
<name>A0ABP6ZL03_9ACTN</name>
<organism evidence="1 2">
    <name type="scientific">Kineosporia mesophila</name>
    <dbReference type="NCBI Taxonomy" id="566012"/>
    <lineage>
        <taxon>Bacteria</taxon>
        <taxon>Bacillati</taxon>
        <taxon>Actinomycetota</taxon>
        <taxon>Actinomycetes</taxon>
        <taxon>Kineosporiales</taxon>
        <taxon>Kineosporiaceae</taxon>
        <taxon>Kineosporia</taxon>
    </lineage>
</organism>
<dbReference type="Proteomes" id="UP001501074">
    <property type="component" value="Unassembled WGS sequence"/>
</dbReference>
<evidence type="ECO:0000313" key="1">
    <source>
        <dbReference type="EMBL" id="GAA3613073.1"/>
    </source>
</evidence>
<reference evidence="2" key="1">
    <citation type="journal article" date="2019" name="Int. J. Syst. Evol. Microbiol.">
        <title>The Global Catalogue of Microorganisms (GCM) 10K type strain sequencing project: providing services to taxonomists for standard genome sequencing and annotation.</title>
        <authorList>
            <consortium name="The Broad Institute Genomics Platform"/>
            <consortium name="The Broad Institute Genome Sequencing Center for Infectious Disease"/>
            <person name="Wu L."/>
            <person name="Ma J."/>
        </authorList>
    </citation>
    <scope>NUCLEOTIDE SEQUENCE [LARGE SCALE GENOMIC DNA]</scope>
    <source>
        <strain evidence="2">JCM 16902</strain>
    </source>
</reference>
<dbReference type="PANTHER" id="PTHR38479">
    <property type="entry name" value="LMO0824 PROTEIN"/>
    <property type="match status" value="1"/>
</dbReference>
<dbReference type="RefSeq" id="WP_231481972.1">
    <property type="nucleotide sequence ID" value="NZ_BAAAZO010000004.1"/>
</dbReference>
<keyword evidence="2" id="KW-1185">Reference proteome</keyword>
<gene>
    <name evidence="1" type="ORF">GCM10022223_31550</name>
</gene>
<comment type="caution">
    <text evidence="1">The sequence shown here is derived from an EMBL/GenBank/DDBJ whole genome shotgun (WGS) entry which is preliminary data.</text>
</comment>